<comment type="similarity">
    <text evidence="8">Belongs to the PpiD chaperone family.</text>
</comment>
<feature type="domain" description="PpiC" evidence="12">
    <location>
        <begin position="340"/>
        <end position="448"/>
    </location>
</feature>
<comment type="caution">
    <text evidence="13">The sequence shown here is derived from an EMBL/GenBank/DDBJ whole genome shotgun (WGS) entry which is preliminary data.</text>
</comment>
<evidence type="ECO:0000313" key="14">
    <source>
        <dbReference type="Proteomes" id="UP000620064"/>
    </source>
</evidence>
<dbReference type="SUPFAM" id="SSF109998">
    <property type="entry name" value="Triger factor/SurA peptide-binding domain-like"/>
    <property type="match status" value="1"/>
</dbReference>
<dbReference type="InterPro" id="IPR052029">
    <property type="entry name" value="PpiD_chaperone"/>
</dbReference>
<keyword evidence="11" id="KW-0697">Rotamase</keyword>
<keyword evidence="14" id="KW-1185">Reference proteome</keyword>
<dbReference type="PANTHER" id="PTHR47529:SF1">
    <property type="entry name" value="PERIPLASMIC CHAPERONE PPID"/>
    <property type="match status" value="1"/>
</dbReference>
<evidence type="ECO:0000256" key="8">
    <source>
        <dbReference type="ARBA" id="ARBA00038408"/>
    </source>
</evidence>
<keyword evidence="4" id="KW-0812">Transmembrane</keyword>
<evidence type="ECO:0000256" key="9">
    <source>
        <dbReference type="ARBA" id="ARBA00040743"/>
    </source>
</evidence>
<dbReference type="GO" id="GO:0016853">
    <property type="term" value="F:isomerase activity"/>
    <property type="evidence" value="ECO:0007669"/>
    <property type="project" value="UniProtKB-KW"/>
</dbReference>
<sequence>MSITASIRKRPWLLLGMIFIALLAFLVNPDSMDKMFGKNPNILGKVNGEEITRDEFNDQLGLLQQQSQGQPQQGLEEQAWQTLVQSKLIKQQFEKMGLKLTDEIFWNQLQFDPMFSIQSAPQNYDEKGNFKLAQVKKQIEDLKQGDVNQYNEWLKVKKSIEYRMMARQLFANVSTGITANKKEATELIKQRDQLANIDFVKVDYTNFAVKNPVKVTTKDLADYIQKHPVMFKSPASRNLGIVFFPAKASAADEALALKDINQLYNVGVDNGNGLESFKNTPNDSMFVELNSEAQIKYSYVSEQEIPQEAQSFVKGASGGQFFGPYKSGEKYYVTKLVGKSEATLPKHILFAYKGAMRADEKQTRTKEQAKKLADSIGALVKANPTRFTEFVQMSDEPGAAQRGGVLNWILQNDNSLAKPFGDWVKANPKGAVGVVETDFGYHIIANENKMPVYKIANLAKDVKASKETENKVYTEANTFIQSIQGKSFNEFANAAKKKNFNFQNPKSVQRFQGQIPGLGSDKDEEILAWAFNGERNKGDSNIFTTGNGDYVVVYVNGKQEAGIADPESVRDQIEPIVKNKLLAKMIIEKINNAKAGSLDAVAKLFGTTKQSGQVNLFSPMIGGGMEPKVAGAAFGVANNKVSAPVEGFTGVYVVTRKNITTNKQPGDVKQIMQAMQQQNAQMFGQSLLKSLQDNADIEDYRIEVWEKASQSK</sequence>
<dbReference type="PROSITE" id="PS50198">
    <property type="entry name" value="PPIC_PPIASE_2"/>
    <property type="match status" value="1"/>
</dbReference>
<evidence type="ECO:0000256" key="3">
    <source>
        <dbReference type="ARBA" id="ARBA00022519"/>
    </source>
</evidence>
<dbReference type="Gene3D" id="3.10.50.40">
    <property type="match status" value="1"/>
</dbReference>
<dbReference type="RefSeq" id="WP_188617407.1">
    <property type="nucleotide sequence ID" value="NZ_BMLV01000002.1"/>
</dbReference>
<evidence type="ECO:0000313" key="13">
    <source>
        <dbReference type="EMBL" id="GGP03991.1"/>
    </source>
</evidence>
<evidence type="ECO:0000256" key="1">
    <source>
        <dbReference type="ARBA" id="ARBA00004382"/>
    </source>
</evidence>
<evidence type="ECO:0000256" key="5">
    <source>
        <dbReference type="ARBA" id="ARBA00022989"/>
    </source>
</evidence>
<keyword evidence="5" id="KW-1133">Transmembrane helix</keyword>
<dbReference type="Pfam" id="PF13623">
    <property type="entry name" value="SurA_N_2"/>
    <property type="match status" value="1"/>
</dbReference>
<dbReference type="InterPro" id="IPR046357">
    <property type="entry name" value="PPIase_dom_sf"/>
</dbReference>
<reference evidence="14" key="1">
    <citation type="journal article" date="2019" name="Int. J. Syst. Evol. Microbiol.">
        <title>The Global Catalogue of Microorganisms (GCM) 10K type strain sequencing project: providing services to taxonomists for standard genome sequencing and annotation.</title>
        <authorList>
            <consortium name="The Broad Institute Genomics Platform"/>
            <consortium name="The Broad Institute Genome Sequencing Center for Infectious Disease"/>
            <person name="Wu L."/>
            <person name="Ma J."/>
        </authorList>
    </citation>
    <scope>NUCLEOTIDE SEQUENCE [LARGE SCALE GENOMIC DNA]</scope>
    <source>
        <strain evidence="14">CGMCC 1.7656</strain>
    </source>
</reference>
<evidence type="ECO:0000256" key="10">
    <source>
        <dbReference type="ARBA" id="ARBA00042775"/>
    </source>
</evidence>
<keyword evidence="7" id="KW-0143">Chaperone</keyword>
<dbReference type="InterPro" id="IPR027304">
    <property type="entry name" value="Trigger_fact/SurA_dom_sf"/>
</dbReference>
<evidence type="ECO:0000256" key="7">
    <source>
        <dbReference type="ARBA" id="ARBA00023186"/>
    </source>
</evidence>
<keyword evidence="3" id="KW-0997">Cell inner membrane</keyword>
<dbReference type="EMBL" id="BMLV01000002">
    <property type="protein sequence ID" value="GGP03991.1"/>
    <property type="molecule type" value="Genomic_DNA"/>
</dbReference>
<dbReference type="Proteomes" id="UP000620064">
    <property type="component" value="Unassembled WGS sequence"/>
</dbReference>
<dbReference type="Gene3D" id="1.10.8.1040">
    <property type="match status" value="1"/>
</dbReference>
<evidence type="ECO:0000256" key="2">
    <source>
        <dbReference type="ARBA" id="ARBA00022475"/>
    </source>
</evidence>
<organism evidence="13 14">
    <name type="scientific">Cloacibacterium rupense</name>
    <dbReference type="NCBI Taxonomy" id="517423"/>
    <lineage>
        <taxon>Bacteria</taxon>
        <taxon>Pseudomonadati</taxon>
        <taxon>Bacteroidota</taxon>
        <taxon>Flavobacteriia</taxon>
        <taxon>Flavobacteriales</taxon>
        <taxon>Weeksellaceae</taxon>
    </lineage>
</organism>
<name>A0ABQ2NK27_9FLAO</name>
<accession>A0ABQ2NK27</accession>
<evidence type="ECO:0000259" key="12">
    <source>
        <dbReference type="PROSITE" id="PS50198"/>
    </source>
</evidence>
<comment type="subcellular location">
    <subcellularLocation>
        <location evidence="1">Cell inner membrane</location>
        <topology evidence="1">Single-pass type II membrane protein</topology>
        <orientation evidence="1">Periplasmic side</orientation>
    </subcellularLocation>
</comment>
<dbReference type="Pfam" id="PF13616">
    <property type="entry name" value="Rotamase_3"/>
    <property type="match status" value="1"/>
</dbReference>
<proteinExistence type="inferred from homology"/>
<keyword evidence="2" id="KW-1003">Cell membrane</keyword>
<gene>
    <name evidence="13" type="ORF">GCM10010992_14520</name>
</gene>
<evidence type="ECO:0000256" key="4">
    <source>
        <dbReference type="ARBA" id="ARBA00022692"/>
    </source>
</evidence>
<dbReference type="InterPro" id="IPR000297">
    <property type="entry name" value="PPIase_PpiC"/>
</dbReference>
<dbReference type="PANTHER" id="PTHR47529">
    <property type="entry name" value="PEPTIDYL-PROLYL CIS-TRANS ISOMERASE D"/>
    <property type="match status" value="1"/>
</dbReference>
<keyword evidence="6" id="KW-0472">Membrane</keyword>
<protein>
    <recommendedName>
        <fullName evidence="9">Periplasmic chaperone PpiD</fullName>
    </recommendedName>
    <alternativeName>
        <fullName evidence="10">Periplasmic folding chaperone</fullName>
    </alternativeName>
</protein>
<dbReference type="SUPFAM" id="SSF54534">
    <property type="entry name" value="FKBP-like"/>
    <property type="match status" value="1"/>
</dbReference>
<evidence type="ECO:0000256" key="6">
    <source>
        <dbReference type="ARBA" id="ARBA00023136"/>
    </source>
</evidence>
<evidence type="ECO:0000256" key="11">
    <source>
        <dbReference type="PROSITE-ProRule" id="PRU00278"/>
    </source>
</evidence>
<keyword evidence="11 13" id="KW-0413">Isomerase</keyword>